<dbReference type="Proteomes" id="UP000789405">
    <property type="component" value="Unassembled WGS sequence"/>
</dbReference>
<evidence type="ECO:0000256" key="1">
    <source>
        <dbReference type="SAM" id="Phobius"/>
    </source>
</evidence>
<dbReference type="Gene3D" id="3.90.660.10">
    <property type="match status" value="1"/>
</dbReference>
<feature type="transmembrane region" description="Helical" evidence="1">
    <location>
        <begin position="25"/>
        <end position="44"/>
    </location>
</feature>
<dbReference type="InterPro" id="IPR002937">
    <property type="entry name" value="Amino_oxidase"/>
</dbReference>
<evidence type="ECO:0000259" key="2">
    <source>
        <dbReference type="Pfam" id="PF01593"/>
    </source>
</evidence>
<sequence>MTCQAIKHVTCQAIEHVTFKRLKHVIFQWLTVFLIIIIFLNIYLSESTSFDDEKKAKRSDDKAKRTVTKSPKICIVGAGLSGLFSALLLKEAGIKDVTILESSDRVGGRVYTKYFTADANDDKRLYAELGATRFPIVEGHPELSQHQLVYDTITYLNEYNKVNNPDSVMNLTSFKTFDKNALYYFNGKKDANGSIITKGIAFGGAKTTALGYPDSIPDGFLDMWDDALAPFFDLLDKNFTNGIETLKLYDSFSAYDYLKDIYFPTKLPQSMAPYEEVMKAIEMNVLGTGIFSSYGFVDLTLNEYEFGSPSLNITQKTIDKGMQRFPNAFLPLIQKENYTLNYNSEVTKLEMGENQTVKVYWKNGDTTSSEVFDRVIVTAPLGNVYHWELPQAFTYYKKRALRELTCMNAARVYLQFKSRFWEESPLVTGAPKTSTNLGIFGGATSTDLPIRFIVYPSQYAGTPTNSSAILLASYVWDSSATKFSPYTTDELYDAVLKNLVTLHGDIAKTEWVSGSDNNIAFNWAQYKHSIGGAFEMFSAGQTDDLLGAMMRPEISVHWAGEHTDIQTGWMVGALSSGARVVKEILLANGMDSQWATLKNSTLLKYWNAQLDFKGYF</sequence>
<reference evidence="3" key="1">
    <citation type="submission" date="2021-06" db="EMBL/GenBank/DDBJ databases">
        <authorList>
            <person name="Kallberg Y."/>
            <person name="Tangrot J."/>
            <person name="Rosling A."/>
        </authorList>
    </citation>
    <scope>NUCLEOTIDE SEQUENCE</scope>
    <source>
        <strain evidence="3">MA453B</strain>
    </source>
</reference>
<accession>A0A9N8VWE9</accession>
<proteinExistence type="predicted"/>
<gene>
    <name evidence="3" type="ORF">DERYTH_LOCUS1192</name>
</gene>
<organism evidence="3 4">
    <name type="scientific">Dentiscutata erythropus</name>
    <dbReference type="NCBI Taxonomy" id="1348616"/>
    <lineage>
        <taxon>Eukaryota</taxon>
        <taxon>Fungi</taxon>
        <taxon>Fungi incertae sedis</taxon>
        <taxon>Mucoromycota</taxon>
        <taxon>Glomeromycotina</taxon>
        <taxon>Glomeromycetes</taxon>
        <taxon>Diversisporales</taxon>
        <taxon>Gigasporaceae</taxon>
        <taxon>Dentiscutata</taxon>
    </lineage>
</organism>
<dbReference type="InterPro" id="IPR036188">
    <property type="entry name" value="FAD/NAD-bd_sf"/>
</dbReference>
<dbReference type="Gene3D" id="3.50.50.60">
    <property type="entry name" value="FAD/NAD(P)-binding domain"/>
    <property type="match status" value="1"/>
</dbReference>
<dbReference type="Pfam" id="PF01593">
    <property type="entry name" value="Amino_oxidase"/>
    <property type="match status" value="2"/>
</dbReference>
<dbReference type="PANTHER" id="PTHR10742">
    <property type="entry name" value="FLAVIN MONOAMINE OXIDASE"/>
    <property type="match status" value="1"/>
</dbReference>
<dbReference type="InterPro" id="IPR050281">
    <property type="entry name" value="Flavin_monoamine_oxidase"/>
</dbReference>
<feature type="domain" description="Amine oxidase" evidence="2">
    <location>
        <begin position="80"/>
        <end position="142"/>
    </location>
</feature>
<comment type="caution">
    <text evidence="3">The sequence shown here is derived from an EMBL/GenBank/DDBJ whole genome shotgun (WGS) entry which is preliminary data.</text>
</comment>
<dbReference type="SUPFAM" id="SSF54373">
    <property type="entry name" value="FAD-linked reductases, C-terminal domain"/>
    <property type="match status" value="1"/>
</dbReference>
<feature type="domain" description="Amine oxidase" evidence="2">
    <location>
        <begin position="233"/>
        <end position="585"/>
    </location>
</feature>
<protein>
    <submittedName>
        <fullName evidence="3">18704_t:CDS:1</fullName>
    </submittedName>
</protein>
<keyword evidence="1" id="KW-0472">Membrane</keyword>
<dbReference type="OrthoDB" id="7777654at2759"/>
<dbReference type="GO" id="GO:0001716">
    <property type="term" value="F:L-amino-acid oxidase activity"/>
    <property type="evidence" value="ECO:0007669"/>
    <property type="project" value="TreeGrafter"/>
</dbReference>
<dbReference type="AlphaFoldDB" id="A0A9N8VWE9"/>
<evidence type="ECO:0000313" key="4">
    <source>
        <dbReference type="Proteomes" id="UP000789405"/>
    </source>
</evidence>
<keyword evidence="4" id="KW-1185">Reference proteome</keyword>
<name>A0A9N8VWE9_9GLOM</name>
<dbReference type="PANTHER" id="PTHR10742:SF342">
    <property type="entry name" value="AMINE OXIDASE"/>
    <property type="match status" value="1"/>
</dbReference>
<keyword evidence="1" id="KW-0812">Transmembrane</keyword>
<dbReference type="EMBL" id="CAJVPY010000314">
    <property type="protein sequence ID" value="CAG8465125.1"/>
    <property type="molecule type" value="Genomic_DNA"/>
</dbReference>
<keyword evidence="1" id="KW-1133">Transmembrane helix</keyword>
<dbReference type="SUPFAM" id="SSF51905">
    <property type="entry name" value="FAD/NAD(P)-binding domain"/>
    <property type="match status" value="1"/>
</dbReference>
<dbReference type="Gene3D" id="1.20.1440.240">
    <property type="match status" value="1"/>
</dbReference>
<dbReference type="GO" id="GO:0009063">
    <property type="term" value="P:amino acid catabolic process"/>
    <property type="evidence" value="ECO:0007669"/>
    <property type="project" value="TreeGrafter"/>
</dbReference>
<evidence type="ECO:0000313" key="3">
    <source>
        <dbReference type="EMBL" id="CAG8465125.1"/>
    </source>
</evidence>